<sequence>MSLIISCKKTPHGGTVRERDELPNLQRPLERSQLWHLQGGAWRSSAGMFYNFIRVIDSLKDKPATRILEALIAIKSRQFCSIPLTDNTKILPLTSNNYCLLNQIT</sequence>
<keyword evidence="2" id="KW-1185">Reference proteome</keyword>
<dbReference type="Proteomes" id="UP001159363">
    <property type="component" value="Chromosome 5"/>
</dbReference>
<comment type="caution">
    <text evidence="1">The sequence shown here is derived from an EMBL/GenBank/DDBJ whole genome shotgun (WGS) entry which is preliminary data.</text>
</comment>
<evidence type="ECO:0000313" key="2">
    <source>
        <dbReference type="Proteomes" id="UP001159363"/>
    </source>
</evidence>
<organism evidence="1 2">
    <name type="scientific">Dryococelus australis</name>
    <dbReference type="NCBI Taxonomy" id="614101"/>
    <lineage>
        <taxon>Eukaryota</taxon>
        <taxon>Metazoa</taxon>
        <taxon>Ecdysozoa</taxon>
        <taxon>Arthropoda</taxon>
        <taxon>Hexapoda</taxon>
        <taxon>Insecta</taxon>
        <taxon>Pterygota</taxon>
        <taxon>Neoptera</taxon>
        <taxon>Polyneoptera</taxon>
        <taxon>Phasmatodea</taxon>
        <taxon>Verophasmatodea</taxon>
        <taxon>Anareolatae</taxon>
        <taxon>Phasmatidae</taxon>
        <taxon>Eurycanthinae</taxon>
        <taxon>Dryococelus</taxon>
    </lineage>
</organism>
<proteinExistence type="predicted"/>
<dbReference type="EMBL" id="JARBHB010000006">
    <property type="protein sequence ID" value="KAJ8880498.1"/>
    <property type="molecule type" value="Genomic_DNA"/>
</dbReference>
<reference evidence="1 2" key="1">
    <citation type="submission" date="2023-02" db="EMBL/GenBank/DDBJ databases">
        <title>LHISI_Scaffold_Assembly.</title>
        <authorList>
            <person name="Stuart O.P."/>
            <person name="Cleave R."/>
            <person name="Magrath M.J.L."/>
            <person name="Mikheyev A.S."/>
        </authorList>
    </citation>
    <scope>NUCLEOTIDE SEQUENCE [LARGE SCALE GENOMIC DNA]</scope>
    <source>
        <strain evidence="1">Daus_M_001</strain>
        <tissue evidence="1">Leg muscle</tissue>
    </source>
</reference>
<protein>
    <submittedName>
        <fullName evidence="1">Uncharacterized protein</fullName>
    </submittedName>
</protein>
<name>A0ABQ9H882_9NEOP</name>
<accession>A0ABQ9H882</accession>
<evidence type="ECO:0000313" key="1">
    <source>
        <dbReference type="EMBL" id="KAJ8880498.1"/>
    </source>
</evidence>
<gene>
    <name evidence="1" type="ORF">PR048_016968</name>
</gene>